<name>A0A8J4YKZ6_CHIOP</name>
<dbReference type="GO" id="GO:0048813">
    <property type="term" value="P:dendrite morphogenesis"/>
    <property type="evidence" value="ECO:0007669"/>
    <property type="project" value="UniProtKB-ARBA"/>
</dbReference>
<gene>
    <name evidence="10" type="primary">lolal_2</name>
    <name evidence="10" type="ORF">GWK47_030219</name>
</gene>
<keyword evidence="3" id="KW-0524">Neurogenesis</keyword>
<evidence type="ECO:0000256" key="5">
    <source>
        <dbReference type="ARBA" id="ARBA00037382"/>
    </source>
</evidence>
<dbReference type="GO" id="GO:0008406">
    <property type="term" value="P:gonad development"/>
    <property type="evidence" value="ECO:0007669"/>
    <property type="project" value="UniProtKB-ARBA"/>
</dbReference>
<evidence type="ECO:0000256" key="3">
    <source>
        <dbReference type="ARBA" id="ARBA00022902"/>
    </source>
</evidence>
<dbReference type="OrthoDB" id="6331085at2759"/>
<dbReference type="GO" id="GO:0045476">
    <property type="term" value="P:nurse cell apoptotic process"/>
    <property type="evidence" value="ECO:0007669"/>
    <property type="project" value="UniProtKB-ARBA"/>
</dbReference>
<feature type="compositionally biased region" description="Basic residues" evidence="7">
    <location>
        <begin position="290"/>
        <end position="312"/>
    </location>
</feature>
<proteinExistence type="predicted"/>
<evidence type="ECO:0000259" key="8">
    <source>
        <dbReference type="PROSITE" id="PS50097"/>
    </source>
</evidence>
<dbReference type="GO" id="GO:0045467">
    <property type="term" value="P:R7 cell development"/>
    <property type="evidence" value="ECO:0007669"/>
    <property type="project" value="UniProtKB-ARBA"/>
</dbReference>
<dbReference type="Gene3D" id="3.30.710.10">
    <property type="entry name" value="Potassium Channel Kv1.1, Chain A"/>
    <property type="match status" value="1"/>
</dbReference>
<keyword evidence="4" id="KW-0539">Nucleus</keyword>
<evidence type="ECO:0000313" key="11">
    <source>
        <dbReference type="Proteomes" id="UP000770661"/>
    </source>
</evidence>
<dbReference type="GO" id="GO:0007464">
    <property type="term" value="P:R3/R4 cell fate commitment"/>
    <property type="evidence" value="ECO:0007669"/>
    <property type="project" value="UniProtKB-ARBA"/>
</dbReference>
<dbReference type="InterPro" id="IPR051095">
    <property type="entry name" value="Dros_DevTransReg"/>
</dbReference>
<feature type="region of interest" description="Disordered" evidence="7">
    <location>
        <begin position="210"/>
        <end position="245"/>
    </location>
</feature>
<reference evidence="10" key="1">
    <citation type="submission" date="2020-07" db="EMBL/GenBank/DDBJ databases">
        <title>The High-quality genome of the commercially important snow crab, Chionoecetes opilio.</title>
        <authorList>
            <person name="Jeong J.-H."/>
            <person name="Ryu S."/>
        </authorList>
    </citation>
    <scope>NUCLEOTIDE SEQUENCE</scope>
    <source>
        <strain evidence="10">MADBK_172401_WGS</strain>
        <tissue evidence="10">Digestive gland</tissue>
    </source>
</reference>
<dbReference type="GO" id="GO:0006357">
    <property type="term" value="P:regulation of transcription by RNA polymerase II"/>
    <property type="evidence" value="ECO:0007669"/>
    <property type="project" value="TreeGrafter"/>
</dbReference>
<dbReference type="GO" id="GO:0005634">
    <property type="term" value="C:nucleus"/>
    <property type="evidence" value="ECO:0007669"/>
    <property type="project" value="TreeGrafter"/>
</dbReference>
<feature type="region of interest" description="Disordered" evidence="7">
    <location>
        <begin position="120"/>
        <end position="196"/>
    </location>
</feature>
<feature type="compositionally biased region" description="Polar residues" evidence="7">
    <location>
        <begin position="218"/>
        <end position="235"/>
    </location>
</feature>
<dbReference type="SMART" id="SM00225">
    <property type="entry name" value="BTB"/>
    <property type="match status" value="1"/>
</dbReference>
<sequence>MAMEGILSLRWNNHSSSFLKYLSFLRDKDTFSDLTLVCGGQYYRVHRLVVSCCSELLRATLEDTPHPHLAVALRDLAPRHLEALLSYMYIGQVTVPEGDLFGLLEAAEYLGVKGIAIRDEAPTPPHGHPVSCQEEGSPHPKRRRKDKGGRSPVSSPASPPLGDVPVPEDHRDARESGGRSSPPPPTSTNAEWDGDSFLGFADMCEDLAGQQEAGQAEGDNTSSVPTLPECGNSSVPPQQPTQPQSYQELVTQALLGSLEMHGVSSQGWEGGRGKTGPAPAFSPRQETRAPTHHTPLHHRSPGKSKGIRRGHHQQPPYSALQGDIRTPWVALTRLTDPQASEEAASLIDRRFCEFCGFKSRSPSQLKKHLRVHTGLIQLGSEEGG</sequence>
<dbReference type="PANTHER" id="PTHR23110:SF111">
    <property type="entry name" value="LONGITUDINALS LACKING PROTEIN, ISOFORMS F_I_K_T"/>
    <property type="match status" value="1"/>
</dbReference>
<keyword evidence="11" id="KW-1185">Reference proteome</keyword>
<dbReference type="Proteomes" id="UP000770661">
    <property type="component" value="Unassembled WGS sequence"/>
</dbReference>
<feature type="domain" description="BTB" evidence="8">
    <location>
        <begin position="32"/>
        <end position="97"/>
    </location>
</feature>
<keyword evidence="2" id="KW-0221">Differentiation</keyword>
<dbReference type="PANTHER" id="PTHR23110">
    <property type="entry name" value="BTB DOMAIN TRANSCRIPTION FACTOR"/>
    <property type="match status" value="1"/>
</dbReference>
<evidence type="ECO:0000256" key="7">
    <source>
        <dbReference type="SAM" id="MobiDB-lite"/>
    </source>
</evidence>
<dbReference type="PROSITE" id="PS50157">
    <property type="entry name" value="ZINC_FINGER_C2H2_2"/>
    <property type="match status" value="1"/>
</dbReference>
<evidence type="ECO:0000256" key="2">
    <source>
        <dbReference type="ARBA" id="ARBA00022782"/>
    </source>
</evidence>
<evidence type="ECO:0000256" key="1">
    <source>
        <dbReference type="ARBA" id="ARBA00022473"/>
    </source>
</evidence>
<dbReference type="SUPFAM" id="SSF54695">
    <property type="entry name" value="POZ domain"/>
    <property type="match status" value="1"/>
</dbReference>
<dbReference type="AlphaFoldDB" id="A0A8J4YKZ6"/>
<dbReference type="Gene3D" id="3.30.160.60">
    <property type="entry name" value="Classic Zinc Finger"/>
    <property type="match status" value="1"/>
</dbReference>
<keyword evidence="6" id="KW-0479">Metal-binding</keyword>
<evidence type="ECO:0000259" key="9">
    <source>
        <dbReference type="PROSITE" id="PS50157"/>
    </source>
</evidence>
<comment type="function">
    <text evidence="5">Putative transcription factor required for axon growth and guidance in the central and peripheral nervous systems. Repels CNS axons away from the midline by promoting the expression of the midline repellent sli and its receptor robo.</text>
</comment>
<dbReference type="Pfam" id="PF00651">
    <property type="entry name" value="BTB"/>
    <property type="match status" value="1"/>
</dbReference>
<comment type="caution">
    <text evidence="10">The sequence shown here is derived from an EMBL/GenBank/DDBJ whole genome shotgun (WGS) entry which is preliminary data.</text>
</comment>
<feature type="domain" description="C2H2-type" evidence="9">
    <location>
        <begin position="350"/>
        <end position="374"/>
    </location>
</feature>
<evidence type="ECO:0000256" key="4">
    <source>
        <dbReference type="ARBA" id="ARBA00023242"/>
    </source>
</evidence>
<feature type="region of interest" description="Disordered" evidence="7">
    <location>
        <begin position="263"/>
        <end position="322"/>
    </location>
</feature>
<evidence type="ECO:0000313" key="10">
    <source>
        <dbReference type="EMBL" id="KAG0729487.1"/>
    </source>
</evidence>
<dbReference type="InterPro" id="IPR011333">
    <property type="entry name" value="SKP1/BTB/POZ_sf"/>
</dbReference>
<dbReference type="InterPro" id="IPR013087">
    <property type="entry name" value="Znf_C2H2_type"/>
</dbReference>
<dbReference type="GO" id="GO:0016199">
    <property type="term" value="P:axon midline choice point recognition"/>
    <property type="evidence" value="ECO:0007669"/>
    <property type="project" value="UniProtKB-ARBA"/>
</dbReference>
<dbReference type="GO" id="GO:0035167">
    <property type="term" value="P:larval lymph gland hemopoiesis"/>
    <property type="evidence" value="ECO:0007669"/>
    <property type="project" value="UniProtKB-ARBA"/>
</dbReference>
<organism evidence="10 11">
    <name type="scientific">Chionoecetes opilio</name>
    <name type="common">Atlantic snow crab</name>
    <name type="synonym">Cancer opilio</name>
    <dbReference type="NCBI Taxonomy" id="41210"/>
    <lineage>
        <taxon>Eukaryota</taxon>
        <taxon>Metazoa</taxon>
        <taxon>Ecdysozoa</taxon>
        <taxon>Arthropoda</taxon>
        <taxon>Crustacea</taxon>
        <taxon>Multicrustacea</taxon>
        <taxon>Malacostraca</taxon>
        <taxon>Eumalacostraca</taxon>
        <taxon>Eucarida</taxon>
        <taxon>Decapoda</taxon>
        <taxon>Pleocyemata</taxon>
        <taxon>Brachyura</taxon>
        <taxon>Eubrachyura</taxon>
        <taxon>Majoidea</taxon>
        <taxon>Majidae</taxon>
        <taxon>Chionoecetes</taxon>
    </lineage>
</organism>
<evidence type="ECO:0000256" key="6">
    <source>
        <dbReference type="PROSITE-ProRule" id="PRU00042"/>
    </source>
</evidence>
<accession>A0A8J4YKZ6</accession>
<keyword evidence="6" id="KW-0862">Zinc</keyword>
<dbReference type="EMBL" id="JACEEZ010001101">
    <property type="protein sequence ID" value="KAG0729487.1"/>
    <property type="molecule type" value="Genomic_DNA"/>
</dbReference>
<dbReference type="PROSITE" id="PS50097">
    <property type="entry name" value="BTB"/>
    <property type="match status" value="1"/>
</dbReference>
<keyword evidence="1" id="KW-0217">Developmental protein</keyword>
<dbReference type="GO" id="GO:0007526">
    <property type="term" value="P:larval somatic muscle development"/>
    <property type="evidence" value="ECO:0007669"/>
    <property type="project" value="UniProtKB-ARBA"/>
</dbReference>
<dbReference type="GO" id="GO:0008270">
    <property type="term" value="F:zinc ion binding"/>
    <property type="evidence" value="ECO:0007669"/>
    <property type="project" value="UniProtKB-KW"/>
</dbReference>
<protein>
    <submittedName>
        <fullName evidence="10">Longitudinals lacking protein-like</fullName>
    </submittedName>
</protein>
<feature type="compositionally biased region" description="Basic and acidic residues" evidence="7">
    <location>
        <begin position="167"/>
        <end position="177"/>
    </location>
</feature>
<dbReference type="InterPro" id="IPR000210">
    <property type="entry name" value="BTB/POZ_dom"/>
</dbReference>
<keyword evidence="6" id="KW-0863">Zinc-finger</keyword>